<evidence type="ECO:0000259" key="6">
    <source>
        <dbReference type="PROSITE" id="PS50089"/>
    </source>
</evidence>
<gene>
    <name evidence="7" type="ORF">GDO54_017920</name>
</gene>
<dbReference type="PROSITE" id="PS50089">
    <property type="entry name" value="ZF_RING_2"/>
    <property type="match status" value="1"/>
</dbReference>
<evidence type="ECO:0000313" key="8">
    <source>
        <dbReference type="Proteomes" id="UP001181693"/>
    </source>
</evidence>
<dbReference type="PROSITE" id="PS00518">
    <property type="entry name" value="ZF_RING_1"/>
    <property type="match status" value="1"/>
</dbReference>
<dbReference type="GO" id="GO:0061630">
    <property type="term" value="F:ubiquitin protein ligase activity"/>
    <property type="evidence" value="ECO:0007669"/>
    <property type="project" value="TreeGrafter"/>
</dbReference>
<keyword evidence="2 4" id="KW-0863">Zinc-finger</keyword>
<dbReference type="PANTHER" id="PTHR22791:SF30">
    <property type="entry name" value="RING FINGER PROTEIN 223-LIKE"/>
    <property type="match status" value="1"/>
</dbReference>
<evidence type="ECO:0000256" key="3">
    <source>
        <dbReference type="ARBA" id="ARBA00022833"/>
    </source>
</evidence>
<dbReference type="InterPro" id="IPR027370">
    <property type="entry name" value="Znf-RING_euk"/>
</dbReference>
<evidence type="ECO:0000313" key="7">
    <source>
        <dbReference type="EMBL" id="DBA21246.1"/>
    </source>
</evidence>
<keyword evidence="1" id="KW-0479">Metal-binding</keyword>
<comment type="caution">
    <text evidence="7">The sequence shown here is derived from an EMBL/GenBank/DDBJ whole genome shotgun (WGS) entry which is preliminary data.</text>
</comment>
<dbReference type="GO" id="GO:0008270">
    <property type="term" value="F:zinc ion binding"/>
    <property type="evidence" value="ECO:0007669"/>
    <property type="project" value="UniProtKB-KW"/>
</dbReference>
<reference evidence="7" key="1">
    <citation type="thesis" date="2020" institute="ProQuest LLC" country="789 East Eisenhower Parkway, Ann Arbor, MI, USA">
        <title>Comparative Genomics and Chromosome Evolution.</title>
        <authorList>
            <person name="Mudd A.B."/>
        </authorList>
    </citation>
    <scope>NUCLEOTIDE SEQUENCE</scope>
    <source>
        <strain evidence="7">1538</strain>
        <tissue evidence="7">Blood</tissue>
    </source>
</reference>
<proteinExistence type="predicted"/>
<dbReference type="EMBL" id="DYDO01000007">
    <property type="protein sequence ID" value="DBA21246.1"/>
    <property type="molecule type" value="Genomic_DNA"/>
</dbReference>
<keyword evidence="8" id="KW-1185">Reference proteome</keyword>
<dbReference type="PANTHER" id="PTHR22791">
    <property type="entry name" value="RING-TYPE DOMAIN-CONTAINING PROTEIN"/>
    <property type="match status" value="1"/>
</dbReference>
<dbReference type="InterPro" id="IPR017907">
    <property type="entry name" value="Znf_RING_CS"/>
</dbReference>
<evidence type="ECO:0000256" key="1">
    <source>
        <dbReference type="ARBA" id="ARBA00022723"/>
    </source>
</evidence>
<organism evidence="7 8">
    <name type="scientific">Pyxicephalus adspersus</name>
    <name type="common">African bullfrog</name>
    <dbReference type="NCBI Taxonomy" id="30357"/>
    <lineage>
        <taxon>Eukaryota</taxon>
        <taxon>Metazoa</taxon>
        <taxon>Chordata</taxon>
        <taxon>Craniata</taxon>
        <taxon>Vertebrata</taxon>
        <taxon>Euteleostomi</taxon>
        <taxon>Amphibia</taxon>
        <taxon>Batrachia</taxon>
        <taxon>Anura</taxon>
        <taxon>Neobatrachia</taxon>
        <taxon>Ranoidea</taxon>
        <taxon>Pyxicephalidae</taxon>
        <taxon>Pyxicephalinae</taxon>
        <taxon>Pyxicephalus</taxon>
    </lineage>
</organism>
<feature type="transmembrane region" description="Helical" evidence="5">
    <location>
        <begin position="155"/>
        <end position="178"/>
    </location>
</feature>
<evidence type="ECO:0000256" key="2">
    <source>
        <dbReference type="ARBA" id="ARBA00022771"/>
    </source>
</evidence>
<protein>
    <recommendedName>
        <fullName evidence="6">RING-type domain-containing protein</fullName>
    </recommendedName>
</protein>
<dbReference type="InterPro" id="IPR051435">
    <property type="entry name" value="RING_finger_E3_ubiq-ligases"/>
</dbReference>
<dbReference type="SMART" id="SM00184">
    <property type="entry name" value="RING"/>
    <property type="match status" value="1"/>
</dbReference>
<evidence type="ECO:0000256" key="5">
    <source>
        <dbReference type="SAM" id="Phobius"/>
    </source>
</evidence>
<sequence>MATDLPNEPGESLKNILECPICYVSYDNIFKTPLLLPCSHTFCMECLSRMCLFLRKSQDFPCPLCRNLAQIPPKGVPKIQPNFDIVAQLPPEMQILQEVWLVGYKLCSVKKKYTMEHKGSMMTIHLLSNDGQIPPAPDGLITIEQHGCRAFMRSVWGFGFTILLIVILLFVVLFLPIYMNRK</sequence>
<keyword evidence="5" id="KW-1133">Transmembrane helix</keyword>
<name>A0AAV3AA49_PYXAD</name>
<keyword evidence="5" id="KW-0812">Transmembrane</keyword>
<dbReference type="Proteomes" id="UP001181693">
    <property type="component" value="Unassembled WGS sequence"/>
</dbReference>
<keyword evidence="5" id="KW-0472">Membrane</keyword>
<dbReference type="SUPFAM" id="SSF57850">
    <property type="entry name" value="RING/U-box"/>
    <property type="match status" value="1"/>
</dbReference>
<feature type="domain" description="RING-type" evidence="6">
    <location>
        <begin position="19"/>
        <end position="66"/>
    </location>
</feature>
<dbReference type="AlphaFoldDB" id="A0AAV3AA49"/>
<dbReference type="InterPro" id="IPR001841">
    <property type="entry name" value="Znf_RING"/>
</dbReference>
<evidence type="ECO:0000256" key="4">
    <source>
        <dbReference type="PROSITE-ProRule" id="PRU00175"/>
    </source>
</evidence>
<dbReference type="Gene3D" id="3.30.40.10">
    <property type="entry name" value="Zinc/RING finger domain, C3HC4 (zinc finger)"/>
    <property type="match status" value="1"/>
</dbReference>
<dbReference type="Pfam" id="PF13445">
    <property type="entry name" value="zf-RING_UBOX"/>
    <property type="match status" value="1"/>
</dbReference>
<keyword evidence="3" id="KW-0862">Zinc</keyword>
<accession>A0AAV3AA49</accession>
<dbReference type="CDD" id="cd16556">
    <property type="entry name" value="RING-HC_RNF183-like"/>
    <property type="match status" value="1"/>
</dbReference>
<dbReference type="InterPro" id="IPR013083">
    <property type="entry name" value="Znf_RING/FYVE/PHD"/>
</dbReference>
<dbReference type="GO" id="GO:0016567">
    <property type="term" value="P:protein ubiquitination"/>
    <property type="evidence" value="ECO:0007669"/>
    <property type="project" value="TreeGrafter"/>
</dbReference>